<dbReference type="AlphaFoldDB" id="A0A0R2FNM8"/>
<dbReference type="PANTHER" id="PTHR30146">
    <property type="entry name" value="LACI-RELATED TRANSCRIPTIONAL REPRESSOR"/>
    <property type="match status" value="1"/>
</dbReference>
<evidence type="ECO:0000256" key="1">
    <source>
        <dbReference type="ARBA" id="ARBA00023015"/>
    </source>
</evidence>
<dbReference type="Proteomes" id="UP000051751">
    <property type="component" value="Unassembled WGS sequence"/>
</dbReference>
<gene>
    <name evidence="5" type="ORF">IV38_GL000168</name>
    <name evidence="6" type="ORF">IV40_GL000501</name>
</gene>
<proteinExistence type="predicted"/>
<protein>
    <submittedName>
        <fullName evidence="5">Galactose operon repressor</fullName>
    </submittedName>
</protein>
<dbReference type="PATRIC" id="fig|81857.3.peg.174"/>
<keyword evidence="1" id="KW-0805">Transcription regulation</keyword>
<name>A0A0R2FNM8_9LACO</name>
<evidence type="ECO:0000313" key="8">
    <source>
        <dbReference type="Proteomes" id="UP000051751"/>
    </source>
</evidence>
<dbReference type="CDD" id="cd01544">
    <property type="entry name" value="PBP1_GalR"/>
    <property type="match status" value="1"/>
</dbReference>
<evidence type="ECO:0000313" key="7">
    <source>
        <dbReference type="Proteomes" id="UP000051645"/>
    </source>
</evidence>
<organism evidence="5 8">
    <name type="scientific">Lactobacillus selangorensis</name>
    <dbReference type="NCBI Taxonomy" id="81857"/>
    <lineage>
        <taxon>Bacteria</taxon>
        <taxon>Bacillati</taxon>
        <taxon>Bacillota</taxon>
        <taxon>Bacilli</taxon>
        <taxon>Lactobacillales</taxon>
        <taxon>Lactobacillaceae</taxon>
        <taxon>Lactobacillus</taxon>
    </lineage>
</organism>
<keyword evidence="7" id="KW-1185">Reference proteome</keyword>
<reference evidence="7 8" key="1">
    <citation type="journal article" date="2015" name="Genome Announc.">
        <title>Expanding the biotechnology potential of lactobacilli through comparative genomics of 213 strains and associated genera.</title>
        <authorList>
            <person name="Sun Z."/>
            <person name="Harris H.M."/>
            <person name="McCann A."/>
            <person name="Guo C."/>
            <person name="Argimon S."/>
            <person name="Zhang W."/>
            <person name="Yang X."/>
            <person name="Jeffery I.B."/>
            <person name="Cooney J.C."/>
            <person name="Kagawa T.F."/>
            <person name="Liu W."/>
            <person name="Song Y."/>
            <person name="Salvetti E."/>
            <person name="Wrobel A."/>
            <person name="Rasinkangas P."/>
            <person name="Parkhill J."/>
            <person name="Rea M.C."/>
            <person name="O'Sullivan O."/>
            <person name="Ritari J."/>
            <person name="Douillard F.P."/>
            <person name="Paul Ross R."/>
            <person name="Yang R."/>
            <person name="Briner A.E."/>
            <person name="Felis G.E."/>
            <person name="de Vos W.M."/>
            <person name="Barrangou R."/>
            <person name="Klaenhammer T.R."/>
            <person name="Caufield P.W."/>
            <person name="Cui Y."/>
            <person name="Zhang H."/>
            <person name="O'Toole P.W."/>
        </authorList>
    </citation>
    <scope>NUCLEOTIDE SEQUENCE [LARGE SCALE GENOMIC DNA]</scope>
    <source>
        <strain evidence="5 8">ATCC BAA-66</strain>
        <strain evidence="6 7">DSM 13344</strain>
    </source>
</reference>
<evidence type="ECO:0000259" key="4">
    <source>
        <dbReference type="Pfam" id="PF13377"/>
    </source>
</evidence>
<dbReference type="GO" id="GO:0003700">
    <property type="term" value="F:DNA-binding transcription factor activity"/>
    <property type="evidence" value="ECO:0007669"/>
    <property type="project" value="TreeGrafter"/>
</dbReference>
<dbReference type="Proteomes" id="UP000051645">
    <property type="component" value="Unassembled WGS sequence"/>
</dbReference>
<keyword evidence="3" id="KW-0804">Transcription</keyword>
<dbReference type="EMBL" id="JQAZ01000001">
    <property type="protein sequence ID" value="KRN34185.1"/>
    <property type="molecule type" value="Genomic_DNA"/>
</dbReference>
<sequence length="310" mass="33924">MLNADTTLQVSAETRQRIFAAAEDLNYTKKKTHPKTAAGKVAVLEWYSQAAEMDDLYYRNIRFGVENALSNADFDIVRSFSDQQLPETDGLTGIIALGKYSPDQLAAFAATKLPVVVVDQDTLSAGISCVTTDFVAPLRQILQLFIDQKQTKIGMLAGQEETTDHQLLADPRTEILTTLLQAHSLYNEHFIFTGPFTIDSGYQLMNDAIKTLGSSLPTAFFIANDTLAIGAIKALQEHHVAIPDRVSVIGFNDLAVGRYLSPSLSTVHVATTEMGQQAVRVLQSQLDGTTSVPVNLKLSSQLILRQSNQH</sequence>
<evidence type="ECO:0000313" key="5">
    <source>
        <dbReference type="EMBL" id="KRN29286.1"/>
    </source>
</evidence>
<dbReference type="Gene3D" id="3.40.50.2300">
    <property type="match status" value="2"/>
</dbReference>
<dbReference type="EMBL" id="JQAT01000001">
    <property type="protein sequence ID" value="KRN29286.1"/>
    <property type="molecule type" value="Genomic_DNA"/>
</dbReference>
<dbReference type="GO" id="GO:0000976">
    <property type="term" value="F:transcription cis-regulatory region binding"/>
    <property type="evidence" value="ECO:0007669"/>
    <property type="project" value="TreeGrafter"/>
</dbReference>
<dbReference type="SUPFAM" id="SSF53822">
    <property type="entry name" value="Periplasmic binding protein-like I"/>
    <property type="match status" value="1"/>
</dbReference>
<dbReference type="Pfam" id="PF13377">
    <property type="entry name" value="Peripla_BP_3"/>
    <property type="match status" value="1"/>
</dbReference>
<evidence type="ECO:0000313" key="6">
    <source>
        <dbReference type="EMBL" id="KRN34185.1"/>
    </source>
</evidence>
<evidence type="ECO:0000256" key="3">
    <source>
        <dbReference type="ARBA" id="ARBA00023163"/>
    </source>
</evidence>
<dbReference type="OrthoDB" id="43195at2"/>
<evidence type="ECO:0000256" key="2">
    <source>
        <dbReference type="ARBA" id="ARBA00023125"/>
    </source>
</evidence>
<dbReference type="STRING" id="81857.IV38_GL000168"/>
<dbReference type="InterPro" id="IPR046335">
    <property type="entry name" value="LacI/GalR-like_sensor"/>
</dbReference>
<accession>A0A0R2FNM8</accession>
<feature type="domain" description="Transcriptional regulator LacI/GalR-like sensor" evidence="4">
    <location>
        <begin position="143"/>
        <end position="307"/>
    </location>
</feature>
<dbReference type="InterPro" id="IPR028082">
    <property type="entry name" value="Peripla_BP_I"/>
</dbReference>
<comment type="caution">
    <text evidence="5">The sequence shown here is derived from an EMBL/GenBank/DDBJ whole genome shotgun (WGS) entry which is preliminary data.</text>
</comment>
<keyword evidence="2" id="KW-0238">DNA-binding</keyword>
<dbReference type="PANTHER" id="PTHR30146:SF149">
    <property type="entry name" value="HTH-TYPE TRANSCRIPTIONAL REGULATOR EBGR"/>
    <property type="match status" value="1"/>
</dbReference>